<name>A0A7H0H2S3_9ACTN</name>
<dbReference type="Pfam" id="PF12770">
    <property type="entry name" value="CHAT"/>
    <property type="match status" value="1"/>
</dbReference>
<dbReference type="RefSeq" id="WP_187719975.1">
    <property type="nucleotide sequence ID" value="NZ_BAABBL010000004.1"/>
</dbReference>
<gene>
    <name evidence="2" type="ORF">H9L22_11060</name>
</gene>
<evidence type="ECO:0000259" key="1">
    <source>
        <dbReference type="Pfam" id="PF12770"/>
    </source>
</evidence>
<evidence type="ECO:0000313" key="3">
    <source>
        <dbReference type="Proteomes" id="UP000516117"/>
    </source>
</evidence>
<keyword evidence="3" id="KW-1185">Reference proteome</keyword>
<proteinExistence type="predicted"/>
<dbReference type="KEGG" id="tdf:H9L22_11060"/>
<reference evidence="2 3" key="1">
    <citation type="submission" date="2020-08" db="EMBL/GenBank/DDBJ databases">
        <title>Genome sequence of Tessaracoccus defluvii JCM 17540T.</title>
        <authorList>
            <person name="Hyun D.-W."/>
            <person name="Bae J.-W."/>
        </authorList>
    </citation>
    <scope>NUCLEOTIDE SEQUENCE [LARGE SCALE GENOMIC DNA]</scope>
    <source>
        <strain evidence="2 3">JCM 17540</strain>
    </source>
</reference>
<dbReference type="AlphaFoldDB" id="A0A7H0H2S3"/>
<dbReference type="Proteomes" id="UP000516117">
    <property type="component" value="Chromosome"/>
</dbReference>
<feature type="domain" description="CHAT" evidence="1">
    <location>
        <begin position="70"/>
        <end position="355"/>
    </location>
</feature>
<evidence type="ECO:0000313" key="2">
    <source>
        <dbReference type="EMBL" id="QNP54839.1"/>
    </source>
</evidence>
<sequence>MSRRIGWRLAVEPLGRSFAWSLFANRGDGAVSLEDAGTVPVANGLQDLVAEAVGADATSGVLVRRETEQRWSRELAETALPAVLRARLMDRTARHTLSISARGWLARVPWAAFQLPDGRRLIEAARVLGTLAPGVVATRHRPAARFSGVPGLATIDPGPLVGAVGPIYPGGLPGMLMAQEGLPPDDVLVLGPTSPDEVGEQLRFDEWSRWLYVGHLAGGTDETPGAASLVLAQGDSAARLSARSWLADPDRWPAPARVGLIGCQGDDSGFAEQAGLVTACINAGAQLVTTTLWPLPTDESLGNEALSRLALAVLRAHQSPEPVDHLRRWQLDRLDAWRRDGHPADSPLMWASLTTIVAEANGD</sequence>
<organism evidence="2 3">
    <name type="scientific">Tessaracoccus defluvii</name>
    <dbReference type="NCBI Taxonomy" id="1285901"/>
    <lineage>
        <taxon>Bacteria</taxon>
        <taxon>Bacillati</taxon>
        <taxon>Actinomycetota</taxon>
        <taxon>Actinomycetes</taxon>
        <taxon>Propionibacteriales</taxon>
        <taxon>Propionibacteriaceae</taxon>
        <taxon>Tessaracoccus</taxon>
    </lineage>
</organism>
<accession>A0A7H0H2S3</accession>
<dbReference type="EMBL" id="CP060789">
    <property type="protein sequence ID" value="QNP54839.1"/>
    <property type="molecule type" value="Genomic_DNA"/>
</dbReference>
<dbReference type="InterPro" id="IPR024983">
    <property type="entry name" value="CHAT_dom"/>
</dbReference>
<protein>
    <submittedName>
        <fullName evidence="2">CHAT domain-containing protein</fullName>
    </submittedName>
</protein>